<dbReference type="InParanoid" id="A0A6J2LTB4"/>
<proteinExistence type="predicted"/>
<dbReference type="InterPro" id="IPR050370">
    <property type="entry name" value="HES_HEY"/>
</dbReference>
<dbReference type="SUPFAM" id="SSF158457">
    <property type="entry name" value="Orange domain-like"/>
    <property type="match status" value="1"/>
</dbReference>
<evidence type="ECO:0000256" key="7">
    <source>
        <dbReference type="SAM" id="MobiDB-lite"/>
    </source>
</evidence>
<dbReference type="SUPFAM" id="SSF47459">
    <property type="entry name" value="HLH, helix-loop-helix DNA-binding domain"/>
    <property type="match status" value="1"/>
</dbReference>
<name>A0A6J2LTB4_9CHIR</name>
<keyword evidence="10" id="KW-1185">Reference proteome</keyword>
<evidence type="ECO:0000259" key="9">
    <source>
        <dbReference type="PROSITE" id="PS51054"/>
    </source>
</evidence>
<sequence length="244" mass="25696">MPADTPGKPRASPLAGAPASASRTPNKPRSAAEHRKVGPGRVGVKGCGLGMEGRGTQPLPDPQSSKPVMEKRRRARINESLAQLKTLILDALRKDSSRHSKLEKADILEMTVRHLQSLRRVQVTAALSADPAVLGKYRAGFNECLAEVNRFLAGCEDVPADVRSRLLGHLAACLGRLGPPASEPPTSGVYSGGQPRPASDGPFPLLRPWAALALPLLPGLTGASAAAALAGPHGPGEPWRPWLR</sequence>
<feature type="compositionally biased region" description="Gly residues" evidence="7">
    <location>
        <begin position="40"/>
        <end position="53"/>
    </location>
</feature>
<dbReference type="OrthoDB" id="6085656at2759"/>
<dbReference type="KEGG" id="pdic:114497557"/>
<dbReference type="PANTHER" id="PTHR10985">
    <property type="entry name" value="BASIC HELIX-LOOP-HELIX TRANSCRIPTION FACTOR, HES-RELATED"/>
    <property type="match status" value="1"/>
</dbReference>
<dbReference type="SMART" id="SM00511">
    <property type="entry name" value="ORANGE"/>
    <property type="match status" value="1"/>
</dbReference>
<keyword evidence="3" id="KW-0805">Transcription regulation</keyword>
<feature type="region of interest" description="Disordered" evidence="7">
    <location>
        <begin position="1"/>
        <end position="68"/>
    </location>
</feature>
<feature type="compositionally biased region" description="Low complexity" evidence="7">
    <location>
        <begin position="9"/>
        <end position="22"/>
    </location>
</feature>
<dbReference type="Gene3D" id="6.10.250.980">
    <property type="match status" value="1"/>
</dbReference>
<dbReference type="Pfam" id="PF00010">
    <property type="entry name" value="HLH"/>
    <property type="match status" value="1"/>
</dbReference>
<dbReference type="FunFam" id="4.10.280.10:FF:000009">
    <property type="entry name" value="Transcription factor HES-1"/>
    <property type="match status" value="1"/>
</dbReference>
<feature type="domain" description="BHLH" evidence="8">
    <location>
        <begin position="61"/>
        <end position="118"/>
    </location>
</feature>
<feature type="domain" description="Orange" evidence="9">
    <location>
        <begin position="137"/>
        <end position="170"/>
    </location>
</feature>
<keyword evidence="6" id="KW-0539">Nucleus</keyword>
<evidence type="ECO:0000256" key="5">
    <source>
        <dbReference type="ARBA" id="ARBA00023163"/>
    </source>
</evidence>
<dbReference type="InterPro" id="IPR011598">
    <property type="entry name" value="bHLH_dom"/>
</dbReference>
<dbReference type="AlphaFoldDB" id="A0A6J2LTB4"/>
<evidence type="ECO:0000313" key="10">
    <source>
        <dbReference type="Proteomes" id="UP000504628"/>
    </source>
</evidence>
<reference evidence="11" key="1">
    <citation type="submission" date="2025-08" db="UniProtKB">
        <authorList>
            <consortium name="RefSeq"/>
        </authorList>
    </citation>
    <scope>IDENTIFICATION</scope>
    <source>
        <tissue evidence="11">Muscle</tissue>
    </source>
</reference>
<dbReference type="Pfam" id="PF07527">
    <property type="entry name" value="Hairy_orange"/>
    <property type="match status" value="1"/>
</dbReference>
<dbReference type="Gene3D" id="4.10.280.10">
    <property type="entry name" value="Helix-loop-helix DNA-binding domain"/>
    <property type="match status" value="1"/>
</dbReference>
<evidence type="ECO:0000256" key="6">
    <source>
        <dbReference type="ARBA" id="ARBA00023242"/>
    </source>
</evidence>
<organism evidence="10 11">
    <name type="scientific">Phyllostomus discolor</name>
    <name type="common">pale spear-nosed bat</name>
    <dbReference type="NCBI Taxonomy" id="89673"/>
    <lineage>
        <taxon>Eukaryota</taxon>
        <taxon>Metazoa</taxon>
        <taxon>Chordata</taxon>
        <taxon>Craniata</taxon>
        <taxon>Vertebrata</taxon>
        <taxon>Euteleostomi</taxon>
        <taxon>Mammalia</taxon>
        <taxon>Eutheria</taxon>
        <taxon>Laurasiatheria</taxon>
        <taxon>Chiroptera</taxon>
        <taxon>Yangochiroptera</taxon>
        <taxon>Phyllostomidae</taxon>
        <taxon>Phyllostominae</taxon>
        <taxon>Phyllostomus</taxon>
    </lineage>
</organism>
<dbReference type="PROSITE" id="PS50888">
    <property type="entry name" value="BHLH"/>
    <property type="match status" value="1"/>
</dbReference>
<dbReference type="GO" id="GO:0003677">
    <property type="term" value="F:DNA binding"/>
    <property type="evidence" value="ECO:0007669"/>
    <property type="project" value="UniProtKB-KW"/>
</dbReference>
<evidence type="ECO:0000259" key="8">
    <source>
        <dbReference type="PROSITE" id="PS50888"/>
    </source>
</evidence>
<gene>
    <name evidence="11" type="primary">HES4</name>
</gene>
<evidence type="ECO:0000256" key="1">
    <source>
        <dbReference type="ARBA" id="ARBA00004123"/>
    </source>
</evidence>
<dbReference type="GO" id="GO:0046983">
    <property type="term" value="F:protein dimerization activity"/>
    <property type="evidence" value="ECO:0007669"/>
    <property type="project" value="InterPro"/>
</dbReference>
<keyword evidence="2" id="KW-0678">Repressor</keyword>
<dbReference type="GeneID" id="114497557"/>
<keyword evidence="4" id="KW-0238">DNA-binding</keyword>
<dbReference type="InterPro" id="IPR036638">
    <property type="entry name" value="HLH_DNA-bd_sf"/>
</dbReference>
<evidence type="ECO:0000256" key="2">
    <source>
        <dbReference type="ARBA" id="ARBA00022491"/>
    </source>
</evidence>
<dbReference type="PROSITE" id="PS51054">
    <property type="entry name" value="ORANGE"/>
    <property type="match status" value="1"/>
</dbReference>
<dbReference type="CDD" id="cd11459">
    <property type="entry name" value="bHLH-O_HES1_4"/>
    <property type="match status" value="1"/>
</dbReference>
<accession>A0A6J2LTB4</accession>
<evidence type="ECO:0000256" key="4">
    <source>
        <dbReference type="ARBA" id="ARBA00023125"/>
    </source>
</evidence>
<dbReference type="GO" id="GO:0006355">
    <property type="term" value="P:regulation of DNA-templated transcription"/>
    <property type="evidence" value="ECO:0007669"/>
    <property type="project" value="InterPro"/>
</dbReference>
<dbReference type="InterPro" id="IPR003650">
    <property type="entry name" value="Orange_dom"/>
</dbReference>
<dbReference type="SMART" id="SM00353">
    <property type="entry name" value="HLH"/>
    <property type="match status" value="1"/>
</dbReference>
<keyword evidence="5" id="KW-0804">Transcription</keyword>
<dbReference type="Proteomes" id="UP000504628">
    <property type="component" value="Chromosome 5"/>
</dbReference>
<dbReference type="GO" id="GO:0005634">
    <property type="term" value="C:nucleus"/>
    <property type="evidence" value="ECO:0007669"/>
    <property type="project" value="UniProtKB-SubCell"/>
</dbReference>
<protein>
    <submittedName>
        <fullName evidence="11">Transcription factor HES-4 isoform X1</fullName>
    </submittedName>
</protein>
<dbReference type="RefSeq" id="XP_028369165.1">
    <property type="nucleotide sequence ID" value="XM_028513364.2"/>
</dbReference>
<comment type="subcellular location">
    <subcellularLocation>
        <location evidence="1">Nucleus</location>
    </subcellularLocation>
</comment>
<evidence type="ECO:0000313" key="11">
    <source>
        <dbReference type="RefSeq" id="XP_028369165.1"/>
    </source>
</evidence>
<evidence type="ECO:0000256" key="3">
    <source>
        <dbReference type="ARBA" id="ARBA00023015"/>
    </source>
</evidence>
<dbReference type="FunCoup" id="A0A6J2LTB4">
    <property type="interactions" value="16"/>
</dbReference>
<dbReference type="CTD" id="57801"/>